<sequence>MTETMIRPTAIVVGAGFGGIALAIRLQAMGFQTTLLDNRDKPGGRAYVYEKGGFKFDGGPTVITDPDCLRELFEVSGKEMDDYVTLLPVDPFYRLQWEDGEVLDYNNDQDFLEQQIASRNPDDVAGYRKFLAYSQELYREGYEKLGTTAFLKMSQMFAAAPQLVRLRADRSVYAQVSKFVKDEKTRQLLSFQSLLVGGNPFATSAIYGLIHALERKGGVWFAKGGTGALVSGLISLFKDIGGEVRLNAEVTDIHTEGDRVTGVTTADGWTMNADMVASNADVVHTYKQLLRKHKRGQKYGKALTKKRHSMSLFVIYFGLDIPTPEHLKHHIILFGQRYKELIAEIFGKGGKLSDDFSLYLHAPSVTDSTMSPEGKSAYYVLAPVPHLGSADLDWDEIGPAYAQKILDYLEVHAIPGLNDHLEVMHTLTPFGFRDEMNSHLGSAFSVEPILTQSAWFRPHNRDDVISNLYVTGAGTHPGAGVPGVVGAAKATAGVVADDFAGELSKVKAVADWPANT</sequence>
<proteinExistence type="inferred from homology"/>
<organism evidence="15 16">
    <name type="scientific">Litorimonas cladophorae</name>
    <dbReference type="NCBI Taxonomy" id="1220491"/>
    <lineage>
        <taxon>Bacteria</taxon>
        <taxon>Pseudomonadati</taxon>
        <taxon>Pseudomonadota</taxon>
        <taxon>Alphaproteobacteria</taxon>
        <taxon>Maricaulales</taxon>
        <taxon>Robiginitomaculaceae</taxon>
    </lineage>
</organism>
<dbReference type="InterPro" id="IPR014105">
    <property type="entry name" value="Carotenoid/retinoid_OxRdtase"/>
</dbReference>
<evidence type="ECO:0000256" key="5">
    <source>
        <dbReference type="ARBA" id="ARBA00022746"/>
    </source>
</evidence>
<comment type="caution">
    <text evidence="15">The sequence shown here is derived from an EMBL/GenBank/DDBJ whole genome shotgun (WGS) entry which is preliminary data.</text>
</comment>
<dbReference type="Proteomes" id="UP000600865">
    <property type="component" value="Unassembled WGS sequence"/>
</dbReference>
<evidence type="ECO:0000256" key="2">
    <source>
        <dbReference type="ARBA" id="ARBA00004829"/>
    </source>
</evidence>
<evidence type="ECO:0000256" key="7">
    <source>
        <dbReference type="ARBA" id="ARBA00023002"/>
    </source>
</evidence>
<evidence type="ECO:0000256" key="11">
    <source>
        <dbReference type="ARBA" id="ARBA00073036"/>
    </source>
</evidence>
<comment type="cofactor">
    <cofactor evidence="1">
        <name>FAD</name>
        <dbReference type="ChEBI" id="CHEBI:57692"/>
    </cofactor>
</comment>
<dbReference type="GO" id="GO:0016117">
    <property type="term" value="P:carotenoid biosynthetic process"/>
    <property type="evidence" value="ECO:0007669"/>
    <property type="project" value="UniProtKB-KW"/>
</dbReference>
<name>A0A918KBW5_9PROT</name>
<dbReference type="GO" id="GO:0016627">
    <property type="term" value="F:oxidoreductase activity, acting on the CH-CH group of donors"/>
    <property type="evidence" value="ECO:0007669"/>
    <property type="project" value="UniProtKB-ARBA"/>
</dbReference>
<reference evidence="15 16" key="1">
    <citation type="journal article" date="2014" name="Int. J. Syst. Evol. Microbiol.">
        <title>Complete genome sequence of Corynebacterium casei LMG S-19264T (=DSM 44701T), isolated from a smear-ripened cheese.</title>
        <authorList>
            <consortium name="US DOE Joint Genome Institute (JGI-PGF)"/>
            <person name="Walter F."/>
            <person name="Albersmeier A."/>
            <person name="Kalinowski J."/>
            <person name="Ruckert C."/>
        </authorList>
    </citation>
    <scope>NUCLEOTIDE SEQUENCE [LARGE SCALE GENOMIC DNA]</scope>
    <source>
        <strain evidence="15 16">KCTC 23968</strain>
    </source>
</reference>
<feature type="domain" description="Amine oxidase" evidence="14">
    <location>
        <begin position="18"/>
        <end position="495"/>
    </location>
</feature>
<evidence type="ECO:0000313" key="15">
    <source>
        <dbReference type="EMBL" id="GGX58077.1"/>
    </source>
</evidence>
<evidence type="ECO:0000256" key="4">
    <source>
        <dbReference type="ARBA" id="ARBA00022630"/>
    </source>
</evidence>
<keyword evidence="5 13" id="KW-0125">Carotenoid biosynthesis</keyword>
<dbReference type="Gene3D" id="3.50.50.60">
    <property type="entry name" value="FAD/NAD(P)-binding domain"/>
    <property type="match status" value="3"/>
</dbReference>
<dbReference type="PANTHER" id="PTHR43734">
    <property type="entry name" value="PHYTOENE DESATURASE"/>
    <property type="match status" value="1"/>
</dbReference>
<evidence type="ECO:0000313" key="16">
    <source>
        <dbReference type="Proteomes" id="UP000600865"/>
    </source>
</evidence>
<comment type="pathway">
    <text evidence="2 13">Carotenoid biosynthesis.</text>
</comment>
<keyword evidence="7 13" id="KW-0560">Oxidoreductase</keyword>
<dbReference type="EC" id="1.3.99.28" evidence="10"/>
<evidence type="ECO:0000256" key="9">
    <source>
        <dbReference type="ARBA" id="ARBA00050961"/>
    </source>
</evidence>
<dbReference type="AlphaFoldDB" id="A0A918KBW5"/>
<keyword evidence="4" id="KW-0285">Flavoprotein</keyword>
<evidence type="ECO:0000256" key="12">
    <source>
        <dbReference type="ARBA" id="ARBA00083000"/>
    </source>
</evidence>
<evidence type="ECO:0000256" key="10">
    <source>
        <dbReference type="ARBA" id="ARBA00066679"/>
    </source>
</evidence>
<evidence type="ECO:0000256" key="8">
    <source>
        <dbReference type="ARBA" id="ARBA00031986"/>
    </source>
</evidence>
<gene>
    <name evidence="15" type="primary">crtI</name>
    <name evidence="15" type="ORF">GCM10011309_04060</name>
</gene>
<dbReference type="InterPro" id="IPR002937">
    <property type="entry name" value="Amino_oxidase"/>
</dbReference>
<dbReference type="FunFam" id="3.50.50.60:FF:000413">
    <property type="entry name" value="Phytoene desaturase (lycopene-forming)"/>
    <property type="match status" value="1"/>
</dbReference>
<keyword evidence="16" id="KW-1185">Reference proteome</keyword>
<comment type="catalytic activity">
    <reaction evidence="9">
        <text>15-cis-phytoene + 3 A = all-trans-neurosporene + 3 AH2</text>
        <dbReference type="Rhea" id="RHEA:30599"/>
        <dbReference type="ChEBI" id="CHEBI:13193"/>
        <dbReference type="ChEBI" id="CHEBI:16833"/>
        <dbReference type="ChEBI" id="CHEBI:17499"/>
        <dbReference type="ChEBI" id="CHEBI:27787"/>
        <dbReference type="EC" id="1.3.99.28"/>
    </reaction>
</comment>
<evidence type="ECO:0000256" key="1">
    <source>
        <dbReference type="ARBA" id="ARBA00001974"/>
    </source>
</evidence>
<evidence type="ECO:0000256" key="13">
    <source>
        <dbReference type="RuleBase" id="RU362075"/>
    </source>
</evidence>
<protein>
    <recommendedName>
        <fullName evidence="11">Phytoene desaturase (neurosporene-forming)</fullName>
        <ecNumber evidence="10">1.3.99.28</ecNumber>
    </recommendedName>
    <alternativeName>
        <fullName evidence="12">3-step phytoene desaturase</fullName>
    </alternativeName>
    <alternativeName>
        <fullName evidence="8">Phytoene dehydrogenase</fullName>
    </alternativeName>
</protein>
<evidence type="ECO:0000256" key="6">
    <source>
        <dbReference type="ARBA" id="ARBA00022827"/>
    </source>
</evidence>
<dbReference type="SUPFAM" id="SSF51905">
    <property type="entry name" value="FAD/NAD(P)-binding domain"/>
    <property type="match status" value="1"/>
</dbReference>
<dbReference type="PANTHER" id="PTHR43734:SF3">
    <property type="entry name" value="B-CAROTENE KETOLASE"/>
    <property type="match status" value="1"/>
</dbReference>
<dbReference type="Pfam" id="PF01593">
    <property type="entry name" value="Amino_oxidase"/>
    <property type="match status" value="1"/>
</dbReference>
<accession>A0A918KBW5</accession>
<evidence type="ECO:0000259" key="14">
    <source>
        <dbReference type="Pfam" id="PF01593"/>
    </source>
</evidence>
<dbReference type="NCBIfam" id="TIGR02734">
    <property type="entry name" value="crtI_fam"/>
    <property type="match status" value="1"/>
</dbReference>
<dbReference type="InterPro" id="IPR036188">
    <property type="entry name" value="FAD/NAD-bd_sf"/>
</dbReference>
<comment type="similarity">
    <text evidence="3 13">Belongs to the carotenoid/retinoid oxidoreductase family.</text>
</comment>
<dbReference type="GO" id="GO:0071949">
    <property type="term" value="F:FAD binding"/>
    <property type="evidence" value="ECO:0007669"/>
    <property type="project" value="UniProtKB-ARBA"/>
</dbReference>
<dbReference type="FunFam" id="3.50.50.60:FF:000378">
    <property type="entry name" value="Phytoene desaturase"/>
    <property type="match status" value="1"/>
</dbReference>
<keyword evidence="6" id="KW-0274">FAD</keyword>
<dbReference type="EMBL" id="BMYV01000001">
    <property type="protein sequence ID" value="GGX58077.1"/>
    <property type="molecule type" value="Genomic_DNA"/>
</dbReference>
<evidence type="ECO:0000256" key="3">
    <source>
        <dbReference type="ARBA" id="ARBA00006046"/>
    </source>
</evidence>